<gene>
    <name evidence="8" type="ORF">C7M84_010068</name>
</gene>
<dbReference type="GO" id="GO:1902017">
    <property type="term" value="P:regulation of cilium assembly"/>
    <property type="evidence" value="ECO:0007669"/>
    <property type="project" value="TreeGrafter"/>
</dbReference>
<dbReference type="PANTHER" id="PTHR23162">
    <property type="entry name" value="OUTER DENSE FIBER OF SPERM TAILS 2"/>
    <property type="match status" value="1"/>
</dbReference>
<feature type="compositionally biased region" description="Basic and acidic residues" evidence="7">
    <location>
        <begin position="442"/>
        <end position="455"/>
    </location>
</feature>
<feature type="region of interest" description="Disordered" evidence="7">
    <location>
        <begin position="209"/>
        <end position="247"/>
    </location>
</feature>
<dbReference type="OrthoDB" id="413404at2759"/>
<comment type="caution">
    <text evidence="8">The sequence shown here is derived from an EMBL/GenBank/DDBJ whole genome shotgun (WGS) entry which is preliminary data.</text>
</comment>
<dbReference type="PANTHER" id="PTHR23162:SF10">
    <property type="entry name" value="FI13205P"/>
    <property type="match status" value="1"/>
</dbReference>
<evidence type="ECO:0000256" key="1">
    <source>
        <dbReference type="ARBA" id="ARBA00004300"/>
    </source>
</evidence>
<evidence type="ECO:0000256" key="6">
    <source>
        <dbReference type="SAM" id="Coils"/>
    </source>
</evidence>
<feature type="compositionally biased region" description="Basic residues" evidence="7">
    <location>
        <begin position="221"/>
        <end position="235"/>
    </location>
</feature>
<keyword evidence="4 6" id="KW-0175">Coiled coil</keyword>
<evidence type="ECO:0000313" key="8">
    <source>
        <dbReference type="EMBL" id="ROT71617.1"/>
    </source>
</evidence>
<keyword evidence="9" id="KW-1185">Reference proteome</keyword>
<proteinExistence type="inferred from homology"/>
<keyword evidence="5" id="KW-0206">Cytoskeleton</keyword>
<organism evidence="8 9">
    <name type="scientific">Penaeus vannamei</name>
    <name type="common">Whiteleg shrimp</name>
    <name type="synonym">Litopenaeus vannamei</name>
    <dbReference type="NCBI Taxonomy" id="6689"/>
    <lineage>
        <taxon>Eukaryota</taxon>
        <taxon>Metazoa</taxon>
        <taxon>Ecdysozoa</taxon>
        <taxon>Arthropoda</taxon>
        <taxon>Crustacea</taxon>
        <taxon>Multicrustacea</taxon>
        <taxon>Malacostraca</taxon>
        <taxon>Eumalacostraca</taxon>
        <taxon>Eucarida</taxon>
        <taxon>Decapoda</taxon>
        <taxon>Dendrobranchiata</taxon>
        <taxon>Penaeoidea</taxon>
        <taxon>Penaeidae</taxon>
        <taxon>Penaeus</taxon>
    </lineage>
</organism>
<feature type="region of interest" description="Disordered" evidence="7">
    <location>
        <begin position="442"/>
        <end position="578"/>
    </location>
</feature>
<evidence type="ECO:0000313" key="9">
    <source>
        <dbReference type="Proteomes" id="UP000283509"/>
    </source>
</evidence>
<dbReference type="InterPro" id="IPR026099">
    <property type="entry name" value="Odf2-rel"/>
</dbReference>
<comment type="similarity">
    <text evidence="2">Belongs to the ODF2 family.</text>
</comment>
<feature type="region of interest" description="Disordered" evidence="7">
    <location>
        <begin position="130"/>
        <end position="173"/>
    </location>
</feature>
<accession>A0A3R7M4F0</accession>
<dbReference type="GO" id="GO:0005813">
    <property type="term" value="C:centrosome"/>
    <property type="evidence" value="ECO:0007669"/>
    <property type="project" value="UniProtKB-SubCell"/>
</dbReference>
<feature type="compositionally biased region" description="Basic and acidic residues" evidence="7">
    <location>
        <begin position="498"/>
        <end position="529"/>
    </location>
</feature>
<reference evidence="8 9" key="2">
    <citation type="submission" date="2019-01" db="EMBL/GenBank/DDBJ databases">
        <title>The decoding of complex shrimp genome reveals the adaptation for benthos swimmer, frequently molting mechanism and breeding impact on genome.</title>
        <authorList>
            <person name="Sun Y."/>
            <person name="Gao Y."/>
            <person name="Yu Y."/>
        </authorList>
    </citation>
    <scope>NUCLEOTIDE SEQUENCE [LARGE SCALE GENOMIC DNA]</scope>
    <source>
        <tissue evidence="8">Muscle</tissue>
    </source>
</reference>
<dbReference type="AlphaFoldDB" id="A0A3R7M4F0"/>
<name>A0A3R7M4F0_PENVA</name>
<feature type="compositionally biased region" description="Basic and acidic residues" evidence="7">
    <location>
        <begin position="551"/>
        <end position="575"/>
    </location>
</feature>
<protein>
    <submittedName>
        <fullName evidence="8">Putative outer dense fiber protein 2 isoform X2</fullName>
    </submittedName>
</protein>
<feature type="compositionally biased region" description="Basic and acidic residues" evidence="7">
    <location>
        <begin position="152"/>
        <end position="170"/>
    </location>
</feature>
<comment type="subcellular location">
    <subcellularLocation>
        <location evidence="1">Cytoplasm</location>
        <location evidence="1">Cytoskeleton</location>
        <location evidence="1">Microtubule organizing center</location>
        <location evidence="1">Centrosome</location>
    </subcellularLocation>
</comment>
<feature type="coiled-coil region" evidence="6">
    <location>
        <begin position="384"/>
        <end position="418"/>
    </location>
</feature>
<evidence type="ECO:0000256" key="3">
    <source>
        <dbReference type="ARBA" id="ARBA00022490"/>
    </source>
</evidence>
<evidence type="ECO:0000256" key="4">
    <source>
        <dbReference type="ARBA" id="ARBA00023054"/>
    </source>
</evidence>
<feature type="region of interest" description="Disordered" evidence="7">
    <location>
        <begin position="60"/>
        <end position="113"/>
    </location>
</feature>
<feature type="compositionally biased region" description="Basic and acidic residues" evidence="7">
    <location>
        <begin position="471"/>
        <end position="491"/>
    </location>
</feature>
<dbReference type="EMBL" id="QCYY01002274">
    <property type="protein sequence ID" value="ROT71617.1"/>
    <property type="molecule type" value="Genomic_DNA"/>
</dbReference>
<reference evidence="8 9" key="1">
    <citation type="submission" date="2018-04" db="EMBL/GenBank/DDBJ databases">
        <authorList>
            <person name="Zhang X."/>
            <person name="Yuan J."/>
            <person name="Li F."/>
            <person name="Xiang J."/>
        </authorList>
    </citation>
    <scope>NUCLEOTIDE SEQUENCE [LARGE SCALE GENOMIC DNA]</scope>
    <source>
        <tissue evidence="8">Muscle</tissue>
    </source>
</reference>
<evidence type="ECO:0000256" key="7">
    <source>
        <dbReference type="SAM" id="MobiDB-lite"/>
    </source>
</evidence>
<feature type="compositionally biased region" description="Basic and acidic residues" evidence="7">
    <location>
        <begin position="236"/>
        <end position="247"/>
    </location>
</feature>
<dbReference type="Proteomes" id="UP000283509">
    <property type="component" value="Unassembled WGS sequence"/>
</dbReference>
<evidence type="ECO:0000256" key="2">
    <source>
        <dbReference type="ARBA" id="ARBA00009316"/>
    </source>
</evidence>
<evidence type="ECO:0000256" key="5">
    <source>
        <dbReference type="ARBA" id="ARBA00023212"/>
    </source>
</evidence>
<sequence length="941" mass="109402">MCVPQDHRVSIHFRKRPSGSYEMSRDRRIRHYQRFLKTLKKPESSHCSCTTHLHPRPWVPPPCRTTQPLQTDASLQNRRTQSNPELMSNTANFYEGGPQPDWESDEDSRPSQRHLRKLYREARVLKDALNHVRQGNQLSKDTRHIIKKWSKKREPESSPRREGPSVEKGQRATAETQAEMLESLNRSMSEAQQEEEALRQELQNLRRMAKSSSALEEENKKLKKKIHQLHRRLKRQEKVPRASHESLGADRELGSRDEFLILSLKKKYEDLLQYVLKVEAENQKLKSLTGLSGEGEGMLRDSDHEDAQFGPHVVARLHHELEALREEVARKDGHMVEYEQRLQAMEALKEENITLHKTLRDVYSTNLKPSDERPITAAVEEEWMRRLAETREMYEQVVQGYKDKFEEMRENMIQSEEAHARRTRELEDEVLKLKRDMLISDGHKSHQEYRSKSPERVQLSGVGYDQEDEAAGDREGRSQGIQRTKERKVSGTDEGEGMPEKGANHRHHDGFDVNNHKVLETSKGKDSHKVSTTKSSGSDKKSESDETPDSDDMRGDRRQKPQQEEELRERSKEKCPSCAVHDQLTETQNYVDTLNSLVERMEKVNLGGEGADSTLSVIREAITSCLQEWRDSFQQQQQQPQQEREIPGLRKEYEELQKRMRSRQKKLESQQKQVKELESQNMKLTHRCSQLENQIKDLQSGDKFKLLQDFPQTLHETEQKLGEAQLALQNAVAERELLQDQVLQLGEKLGKKESKLKNEREQYLQKEKDMIEIKEKLGEARRQSEEMSREAARLQDQLATKDALLERTSVQLEERIRECAGLSSQVERLRQERSQEWEKIQSQITERDSATTKQYVDAQAQAARYQAQLSAMRSEKEQAEKSLRHHIRKLEEQVDHLQLRNSTLQRQLSTITSTYHNMFSSVDLHPPSSPGLGGSLGLKDP</sequence>
<feature type="coiled-coil region" evidence="6">
    <location>
        <begin position="639"/>
        <end position="907"/>
    </location>
</feature>
<feature type="compositionally biased region" description="Polar residues" evidence="7">
    <location>
        <begin position="64"/>
        <end position="92"/>
    </location>
</feature>
<keyword evidence="3" id="KW-0963">Cytoplasm</keyword>